<evidence type="ECO:0000313" key="9">
    <source>
        <dbReference type="Proteomes" id="UP000253772"/>
    </source>
</evidence>
<dbReference type="InterPro" id="IPR003807">
    <property type="entry name" value="DUF202"/>
</dbReference>
<feature type="transmembrane region" description="Helical" evidence="6">
    <location>
        <begin position="52"/>
        <end position="74"/>
    </location>
</feature>
<evidence type="ECO:0000256" key="5">
    <source>
        <dbReference type="SAM" id="MobiDB-lite"/>
    </source>
</evidence>
<comment type="subcellular location">
    <subcellularLocation>
        <location evidence="1">Endomembrane system</location>
        <topology evidence="1">Multi-pass membrane protein</topology>
    </subcellularLocation>
</comment>
<dbReference type="EMBL" id="CP037901">
    <property type="protein sequence ID" value="QBP14186.1"/>
    <property type="molecule type" value="Genomic_DNA"/>
</dbReference>
<feature type="domain" description="DUF202" evidence="7">
    <location>
        <begin position="16"/>
        <end position="78"/>
    </location>
</feature>
<evidence type="ECO:0000259" key="7">
    <source>
        <dbReference type="Pfam" id="PF02656"/>
    </source>
</evidence>
<feature type="transmembrane region" description="Helical" evidence="6">
    <location>
        <begin position="86"/>
        <end position="110"/>
    </location>
</feature>
<organism evidence="8 9">
    <name type="scientific">Cupriavidus metallidurans</name>
    <dbReference type="NCBI Taxonomy" id="119219"/>
    <lineage>
        <taxon>Bacteria</taxon>
        <taxon>Pseudomonadati</taxon>
        <taxon>Pseudomonadota</taxon>
        <taxon>Betaproteobacteria</taxon>
        <taxon>Burkholderiales</taxon>
        <taxon>Burkholderiaceae</taxon>
        <taxon>Cupriavidus</taxon>
    </lineage>
</organism>
<dbReference type="Pfam" id="PF02656">
    <property type="entry name" value="DUF202"/>
    <property type="match status" value="1"/>
</dbReference>
<evidence type="ECO:0000256" key="2">
    <source>
        <dbReference type="ARBA" id="ARBA00022692"/>
    </source>
</evidence>
<evidence type="ECO:0000313" key="8">
    <source>
        <dbReference type="EMBL" id="QBP14186.1"/>
    </source>
</evidence>
<evidence type="ECO:0000256" key="4">
    <source>
        <dbReference type="ARBA" id="ARBA00023136"/>
    </source>
</evidence>
<evidence type="ECO:0000256" key="6">
    <source>
        <dbReference type="SAM" id="Phobius"/>
    </source>
</evidence>
<dbReference type="GO" id="GO:0012505">
    <property type="term" value="C:endomembrane system"/>
    <property type="evidence" value="ECO:0007669"/>
    <property type="project" value="UniProtKB-SubCell"/>
</dbReference>
<dbReference type="AlphaFoldDB" id="A0A482J1Z1"/>
<protein>
    <submittedName>
        <fullName evidence="8">DUF202 domain-containing protein</fullName>
    </submittedName>
</protein>
<evidence type="ECO:0000256" key="1">
    <source>
        <dbReference type="ARBA" id="ARBA00004127"/>
    </source>
</evidence>
<dbReference type="OrthoDB" id="3701077at2"/>
<evidence type="ECO:0000256" key="3">
    <source>
        <dbReference type="ARBA" id="ARBA00022989"/>
    </source>
</evidence>
<keyword evidence="4 6" id="KW-0472">Membrane</keyword>
<name>A0A482J1Z1_9BURK</name>
<gene>
    <name evidence="8" type="ORF">DDF84_026135</name>
</gene>
<feature type="region of interest" description="Disordered" evidence="5">
    <location>
        <begin position="1"/>
        <end position="20"/>
    </location>
</feature>
<proteinExistence type="predicted"/>
<reference evidence="8 9" key="1">
    <citation type="submission" date="2019-03" db="EMBL/GenBank/DDBJ databases">
        <title>Comparative insights into the high quality Complete genome sequence of highly metal resistant Cupriavidus metallidurans strain BS1 isolated from a gold-copper mine.</title>
        <authorList>
            <person name="Mazhar H.S."/>
            <person name="Rensing C."/>
        </authorList>
    </citation>
    <scope>NUCLEOTIDE SEQUENCE [LARGE SCALE GENOMIC DNA]</scope>
    <source>
        <strain evidence="8 9">BS1</strain>
    </source>
</reference>
<sequence>MGPYCRTGGQASVSRDPGAQPERTALAWRRTALSTLVNGALLVRAAAEAHSAGLWVAALLVVVGALAMFAVGWYRHRSLTLETAPPSAHAALIFICLCTVLLACIASVVIRVGK</sequence>
<dbReference type="Proteomes" id="UP000253772">
    <property type="component" value="Chromosome c2"/>
</dbReference>
<accession>A0A482J1Z1</accession>
<keyword evidence="2 6" id="KW-0812">Transmembrane</keyword>
<keyword evidence="3 6" id="KW-1133">Transmembrane helix</keyword>